<dbReference type="InParanoid" id="A0A3N4LDJ7"/>
<feature type="compositionally biased region" description="Polar residues" evidence="1">
    <location>
        <begin position="1"/>
        <end position="21"/>
    </location>
</feature>
<keyword evidence="3" id="KW-1185">Reference proteome</keyword>
<sequence length="199" mass="22483">MASSTEFTTDSQRSSAVTGHSQAAATTTTQDEEPQLSYEELDTCVSNFTNRLYTLLACADIVRSHLSHYRSLIASGTSQHKYTHTSLSSEVRNLQHDAQAHFLHAITLELRVLMYVKLAPNSPSEMRNKRELAALSQRHKLATNRLAEKVRGVEWLWDEISVGGLWAEEPIWKGIDINPYQDVYIHPKDPDSDDENTEV</sequence>
<protein>
    <submittedName>
        <fullName evidence="2">Uncharacterized protein</fullName>
    </submittedName>
</protein>
<gene>
    <name evidence="2" type="ORF">L211DRAFT_590186</name>
</gene>
<dbReference type="AlphaFoldDB" id="A0A3N4LDJ7"/>
<evidence type="ECO:0000256" key="1">
    <source>
        <dbReference type="SAM" id="MobiDB-lite"/>
    </source>
</evidence>
<evidence type="ECO:0000313" key="3">
    <source>
        <dbReference type="Proteomes" id="UP000267821"/>
    </source>
</evidence>
<accession>A0A3N4LDJ7</accession>
<dbReference type="Proteomes" id="UP000267821">
    <property type="component" value="Unassembled WGS sequence"/>
</dbReference>
<feature type="region of interest" description="Disordered" evidence="1">
    <location>
        <begin position="1"/>
        <end position="35"/>
    </location>
</feature>
<evidence type="ECO:0000313" key="2">
    <source>
        <dbReference type="EMBL" id="RPB19788.1"/>
    </source>
</evidence>
<organism evidence="2 3">
    <name type="scientific">Terfezia boudieri ATCC MYA-4762</name>
    <dbReference type="NCBI Taxonomy" id="1051890"/>
    <lineage>
        <taxon>Eukaryota</taxon>
        <taxon>Fungi</taxon>
        <taxon>Dikarya</taxon>
        <taxon>Ascomycota</taxon>
        <taxon>Pezizomycotina</taxon>
        <taxon>Pezizomycetes</taxon>
        <taxon>Pezizales</taxon>
        <taxon>Pezizaceae</taxon>
        <taxon>Terfezia</taxon>
    </lineage>
</organism>
<name>A0A3N4LDJ7_9PEZI</name>
<dbReference type="OrthoDB" id="10583289at2759"/>
<proteinExistence type="predicted"/>
<dbReference type="EMBL" id="ML121583">
    <property type="protein sequence ID" value="RPB19788.1"/>
    <property type="molecule type" value="Genomic_DNA"/>
</dbReference>
<reference evidence="2 3" key="1">
    <citation type="journal article" date="2018" name="Nat. Ecol. Evol.">
        <title>Pezizomycetes genomes reveal the molecular basis of ectomycorrhizal truffle lifestyle.</title>
        <authorList>
            <person name="Murat C."/>
            <person name="Payen T."/>
            <person name="Noel B."/>
            <person name="Kuo A."/>
            <person name="Morin E."/>
            <person name="Chen J."/>
            <person name="Kohler A."/>
            <person name="Krizsan K."/>
            <person name="Balestrini R."/>
            <person name="Da Silva C."/>
            <person name="Montanini B."/>
            <person name="Hainaut M."/>
            <person name="Levati E."/>
            <person name="Barry K.W."/>
            <person name="Belfiori B."/>
            <person name="Cichocki N."/>
            <person name="Clum A."/>
            <person name="Dockter R.B."/>
            <person name="Fauchery L."/>
            <person name="Guy J."/>
            <person name="Iotti M."/>
            <person name="Le Tacon F."/>
            <person name="Lindquist E.A."/>
            <person name="Lipzen A."/>
            <person name="Malagnac F."/>
            <person name="Mello A."/>
            <person name="Molinier V."/>
            <person name="Miyauchi S."/>
            <person name="Poulain J."/>
            <person name="Riccioni C."/>
            <person name="Rubini A."/>
            <person name="Sitrit Y."/>
            <person name="Splivallo R."/>
            <person name="Traeger S."/>
            <person name="Wang M."/>
            <person name="Zifcakova L."/>
            <person name="Wipf D."/>
            <person name="Zambonelli A."/>
            <person name="Paolocci F."/>
            <person name="Nowrousian M."/>
            <person name="Ottonello S."/>
            <person name="Baldrian P."/>
            <person name="Spatafora J.W."/>
            <person name="Henrissat B."/>
            <person name="Nagy L.G."/>
            <person name="Aury J.M."/>
            <person name="Wincker P."/>
            <person name="Grigoriev I.V."/>
            <person name="Bonfante P."/>
            <person name="Martin F.M."/>
        </authorList>
    </citation>
    <scope>NUCLEOTIDE SEQUENCE [LARGE SCALE GENOMIC DNA]</scope>
    <source>
        <strain evidence="2 3">ATCC MYA-4762</strain>
    </source>
</reference>